<evidence type="ECO:0000313" key="4">
    <source>
        <dbReference type="Proteomes" id="UP000695022"/>
    </source>
</evidence>
<accession>A0ABM1E885</accession>
<dbReference type="SUPFAM" id="SSF102546">
    <property type="entry name" value="RbsD-like"/>
    <property type="match status" value="1"/>
</dbReference>
<keyword evidence="1" id="KW-0413">Isomerase</keyword>
<protein>
    <recommendedName>
        <fullName evidence="3">L-fucose mutarotase</fullName>
        <ecNumber evidence="3">5.1.3.29</ecNumber>
    </recommendedName>
</protein>
<name>A0ABM1E885_PRICU</name>
<dbReference type="PANTHER" id="PTHR31690">
    <property type="entry name" value="FUCOSE MUTAROTASE"/>
    <property type="match status" value="1"/>
</dbReference>
<evidence type="ECO:0000256" key="3">
    <source>
        <dbReference type="ARBA" id="ARBA00038859"/>
    </source>
</evidence>
<reference evidence="5" key="1">
    <citation type="submission" date="2025-08" db="UniProtKB">
        <authorList>
            <consortium name="RefSeq"/>
        </authorList>
    </citation>
    <scope>IDENTIFICATION</scope>
</reference>
<dbReference type="GeneID" id="106809734"/>
<dbReference type="EC" id="5.1.3.29" evidence="3"/>
<evidence type="ECO:0000256" key="2">
    <source>
        <dbReference type="ARBA" id="ARBA00036324"/>
    </source>
</evidence>
<dbReference type="RefSeq" id="XP_014668406.1">
    <property type="nucleotide sequence ID" value="XM_014812920.1"/>
</dbReference>
<dbReference type="Pfam" id="PF05025">
    <property type="entry name" value="RbsD_FucU"/>
    <property type="match status" value="1"/>
</dbReference>
<evidence type="ECO:0000313" key="5">
    <source>
        <dbReference type="RefSeq" id="XP_014668406.1"/>
    </source>
</evidence>
<organism evidence="4 5">
    <name type="scientific">Priapulus caudatus</name>
    <name type="common">Priapulid worm</name>
    <dbReference type="NCBI Taxonomy" id="37621"/>
    <lineage>
        <taxon>Eukaryota</taxon>
        <taxon>Metazoa</taxon>
        <taxon>Ecdysozoa</taxon>
        <taxon>Scalidophora</taxon>
        <taxon>Priapulida</taxon>
        <taxon>Priapulimorpha</taxon>
        <taxon>Priapulimorphida</taxon>
        <taxon>Priapulidae</taxon>
        <taxon>Priapulus</taxon>
    </lineage>
</organism>
<dbReference type="Gene3D" id="3.40.1650.10">
    <property type="entry name" value="RbsD-like domain"/>
    <property type="match status" value="1"/>
</dbReference>
<dbReference type="Proteomes" id="UP000695022">
    <property type="component" value="Unplaced"/>
</dbReference>
<comment type="catalytic activity">
    <reaction evidence="2">
        <text>alpha-L-fucose = beta-L-fucose</text>
        <dbReference type="Rhea" id="RHEA:25580"/>
        <dbReference type="ChEBI" id="CHEBI:42548"/>
        <dbReference type="ChEBI" id="CHEBI:42589"/>
        <dbReference type="EC" id="5.1.3.29"/>
    </reaction>
</comment>
<dbReference type="InterPro" id="IPR050443">
    <property type="entry name" value="RbsD/FucU_mutarotase"/>
</dbReference>
<keyword evidence="4" id="KW-1185">Reference proteome</keyword>
<dbReference type="InterPro" id="IPR007721">
    <property type="entry name" value="RbsD_FucU"/>
</dbReference>
<dbReference type="PANTHER" id="PTHR31690:SF4">
    <property type="entry name" value="FUCOSE MUTAROTASE"/>
    <property type="match status" value="1"/>
</dbReference>
<proteinExistence type="predicted"/>
<gene>
    <name evidence="5" type="primary">LOC106809734</name>
</gene>
<sequence>MVLKGISPLISPDLLRVLSAMGHGDEIVLADINFPTSATCKFGAHEIRADGHNIPDLLTGILRLFPLDTYVTSPAAVMQVVPDDVQKGIVIPVWEKYELIIIESEGMNVELEEVERFAFYNRAKSAYAIVATGETAPYGNLILKKGVVSHVSV</sequence>
<dbReference type="InterPro" id="IPR023750">
    <property type="entry name" value="RbsD-like_sf"/>
</dbReference>
<evidence type="ECO:0000256" key="1">
    <source>
        <dbReference type="ARBA" id="ARBA00023235"/>
    </source>
</evidence>